<dbReference type="Gene3D" id="3.20.20.70">
    <property type="entry name" value="Aldolase class I"/>
    <property type="match status" value="1"/>
</dbReference>
<keyword evidence="7" id="KW-1185">Reference proteome</keyword>
<feature type="binding site" evidence="3">
    <location>
        <position position="554"/>
    </location>
    <ligand>
        <name>Mn(2+)</name>
        <dbReference type="ChEBI" id="CHEBI:29035"/>
    </ligand>
</feature>
<dbReference type="RefSeq" id="WP_068005481.1">
    <property type="nucleotide sequence ID" value="NZ_QQBC01000016.1"/>
</dbReference>
<evidence type="ECO:0000313" key="6">
    <source>
        <dbReference type="EMBL" id="RDI60290.1"/>
    </source>
</evidence>
<feature type="binding site" evidence="3">
    <location>
        <position position="625"/>
    </location>
    <ligand>
        <name>Mn(2+)</name>
        <dbReference type="ChEBI" id="CHEBI:29035"/>
    </ligand>
</feature>
<evidence type="ECO:0000256" key="3">
    <source>
        <dbReference type="PIRSR" id="PIRSR602480-1"/>
    </source>
</evidence>
<dbReference type="SUPFAM" id="SSF64288">
    <property type="entry name" value="Chorismate lyase-like"/>
    <property type="match status" value="1"/>
</dbReference>
<dbReference type="InterPro" id="IPR028978">
    <property type="entry name" value="Chorismate_lyase_/UTRA_dom_sf"/>
</dbReference>
<comment type="caution">
    <text evidence="6">The sequence shown here is derived from an EMBL/GenBank/DDBJ whole genome shotgun (WGS) entry which is preliminary data.</text>
</comment>
<comment type="cofactor">
    <cofactor evidence="3">
        <name>Mn(2+)</name>
        <dbReference type="ChEBI" id="CHEBI:29035"/>
    </cofactor>
    <cofactor evidence="3">
        <name>Co(2+)</name>
        <dbReference type="ChEBI" id="CHEBI:48828"/>
    </cofactor>
    <cofactor evidence="3">
        <name>Cd(2+)</name>
        <dbReference type="ChEBI" id="CHEBI:48775"/>
    </cofactor>
    <text evidence="3">Binds 1 divalent cation per subunit. The enzyme is active with manganese, cobalt or cadmium ions.</text>
</comment>
<dbReference type="PANTHER" id="PTHR21337:SF0">
    <property type="entry name" value="PHOSPHO-2-DEHYDRO-3-DEOXYHEPTONATE ALDOLASE"/>
    <property type="match status" value="1"/>
</dbReference>
<evidence type="ECO:0000256" key="5">
    <source>
        <dbReference type="SAM" id="MobiDB-lite"/>
    </source>
</evidence>
<dbReference type="GO" id="GO:0009073">
    <property type="term" value="P:aromatic amino acid family biosynthetic process"/>
    <property type="evidence" value="ECO:0007669"/>
    <property type="project" value="UniProtKB-KW"/>
</dbReference>
<protein>
    <recommendedName>
        <fullName evidence="4">Phospho-2-dehydro-3-deoxyheptonate aldolase</fullName>
        <ecNumber evidence="4">2.5.1.54</ecNumber>
    </recommendedName>
</protein>
<evidence type="ECO:0000256" key="4">
    <source>
        <dbReference type="RuleBase" id="RU363071"/>
    </source>
</evidence>
<dbReference type="STRING" id="1210086.GCA_001613105_06305"/>
<keyword evidence="3" id="KW-0170">Cobalt</keyword>
<feature type="binding site" evidence="3">
    <location>
        <position position="277"/>
    </location>
    <ligand>
        <name>Mn(2+)</name>
        <dbReference type="ChEBI" id="CHEBI:29035"/>
    </ligand>
</feature>
<evidence type="ECO:0000313" key="7">
    <source>
        <dbReference type="Proteomes" id="UP000254869"/>
    </source>
</evidence>
<dbReference type="Gene3D" id="3.40.1410.10">
    <property type="entry name" value="Chorismate lyase-like"/>
    <property type="match status" value="1"/>
</dbReference>
<comment type="similarity">
    <text evidence="1 4">Belongs to the class-II DAHP synthase family.</text>
</comment>
<dbReference type="InterPro" id="IPR002480">
    <property type="entry name" value="DAHP_synth_2"/>
</dbReference>
<dbReference type="PANTHER" id="PTHR21337">
    <property type="entry name" value="PHOSPHO-2-DEHYDRO-3-DEOXYHEPTONATE ALDOLASE 1, 2"/>
    <property type="match status" value="1"/>
</dbReference>
<name>A0A370HPN3_9NOCA</name>
<dbReference type="GO" id="GO:0003849">
    <property type="term" value="F:3-deoxy-7-phosphoheptulonate synthase activity"/>
    <property type="evidence" value="ECO:0007669"/>
    <property type="project" value="UniProtKB-EC"/>
</dbReference>
<dbReference type="GO" id="GO:0008652">
    <property type="term" value="P:amino acid biosynthetic process"/>
    <property type="evidence" value="ECO:0007669"/>
    <property type="project" value="UniProtKB-KW"/>
</dbReference>
<dbReference type="Proteomes" id="UP000254869">
    <property type="component" value="Unassembled WGS sequence"/>
</dbReference>
<keyword evidence="4" id="KW-0028">Amino-acid biosynthesis</keyword>
<comment type="pathway">
    <text evidence="4">Metabolic intermediate biosynthesis; chorismate biosynthesis; chorismate from D-erythrose 4-phosphate and phosphoenolpyruvate: step 1/7.</text>
</comment>
<reference evidence="6 7" key="1">
    <citation type="submission" date="2018-07" db="EMBL/GenBank/DDBJ databases">
        <title>Genomic Encyclopedia of Type Strains, Phase IV (KMG-IV): sequencing the most valuable type-strain genomes for metagenomic binning, comparative biology and taxonomic classification.</title>
        <authorList>
            <person name="Goeker M."/>
        </authorList>
    </citation>
    <scope>NUCLEOTIDE SEQUENCE [LARGE SCALE GENOMIC DNA]</scope>
    <source>
        <strain evidence="6 7">DSM 44290</strain>
    </source>
</reference>
<accession>A0A370HPN3</accession>
<comment type="catalytic activity">
    <reaction evidence="4">
        <text>D-erythrose 4-phosphate + phosphoenolpyruvate + H2O = 7-phospho-2-dehydro-3-deoxy-D-arabino-heptonate + phosphate</text>
        <dbReference type="Rhea" id="RHEA:14717"/>
        <dbReference type="ChEBI" id="CHEBI:15377"/>
        <dbReference type="ChEBI" id="CHEBI:16897"/>
        <dbReference type="ChEBI" id="CHEBI:43474"/>
        <dbReference type="ChEBI" id="CHEBI:58394"/>
        <dbReference type="ChEBI" id="CHEBI:58702"/>
        <dbReference type="EC" id="2.5.1.54"/>
    </reaction>
</comment>
<keyword evidence="4" id="KW-0057">Aromatic amino acid biosynthesis</keyword>
<evidence type="ECO:0000256" key="1">
    <source>
        <dbReference type="ARBA" id="ARBA00008911"/>
    </source>
</evidence>
<feature type="binding site" evidence="3">
    <location>
        <position position="595"/>
    </location>
    <ligand>
        <name>Mn(2+)</name>
        <dbReference type="ChEBI" id="CHEBI:29035"/>
    </ligand>
</feature>
<dbReference type="SUPFAM" id="SSF51569">
    <property type="entry name" value="Aldolase"/>
    <property type="match status" value="1"/>
</dbReference>
<keyword evidence="2 4" id="KW-0808">Transferase</keyword>
<dbReference type="AlphaFoldDB" id="A0A370HPN3"/>
<dbReference type="InterPro" id="IPR013785">
    <property type="entry name" value="Aldolase_TIM"/>
</dbReference>
<keyword evidence="3" id="KW-0464">Manganese</keyword>
<dbReference type="EC" id="2.5.1.54" evidence="4"/>
<gene>
    <name evidence="6" type="ORF">DFR76_11622</name>
</gene>
<dbReference type="UniPathway" id="UPA00053">
    <property type="reaction ID" value="UER00084"/>
</dbReference>
<feature type="region of interest" description="Disordered" evidence="5">
    <location>
        <begin position="184"/>
        <end position="214"/>
    </location>
</feature>
<dbReference type="EMBL" id="QQBC01000016">
    <property type="protein sequence ID" value="RDI60290.1"/>
    <property type="molecule type" value="Genomic_DNA"/>
</dbReference>
<evidence type="ECO:0000256" key="2">
    <source>
        <dbReference type="ARBA" id="ARBA00022679"/>
    </source>
</evidence>
<organism evidence="6 7">
    <name type="scientific">Nocardia pseudobrasiliensis</name>
    <dbReference type="NCBI Taxonomy" id="45979"/>
    <lineage>
        <taxon>Bacteria</taxon>
        <taxon>Bacillati</taxon>
        <taxon>Actinomycetota</taxon>
        <taxon>Actinomycetes</taxon>
        <taxon>Mycobacteriales</taxon>
        <taxon>Nocardiaceae</taxon>
        <taxon>Nocardia</taxon>
    </lineage>
</organism>
<keyword evidence="3" id="KW-0104">Cadmium</keyword>
<dbReference type="Pfam" id="PF01474">
    <property type="entry name" value="DAHP_synth_2"/>
    <property type="match status" value="1"/>
</dbReference>
<feature type="binding site" evidence="3">
    <location>
        <position position="491"/>
    </location>
    <ligand>
        <name>phosphoenolpyruvate</name>
        <dbReference type="ChEBI" id="CHEBI:58702"/>
    </ligand>
</feature>
<feature type="binding site" evidence="3">
    <location>
        <position position="316"/>
    </location>
    <ligand>
        <name>phosphoenolpyruvate</name>
        <dbReference type="ChEBI" id="CHEBI:58702"/>
    </ligand>
</feature>
<dbReference type="GO" id="GO:0009423">
    <property type="term" value="P:chorismate biosynthetic process"/>
    <property type="evidence" value="ECO:0007669"/>
    <property type="project" value="UniProtKB-UniPathway"/>
</dbReference>
<feature type="binding site" evidence="3">
    <location>
        <position position="522"/>
    </location>
    <ligand>
        <name>phosphoenolpyruvate</name>
        <dbReference type="ChEBI" id="CHEBI:58702"/>
    </ligand>
</feature>
<sequence>MTITESVPDLPGEIPAGGSGFRTNRVEIARFDHPLTRMLLASDGFTMPVLEAILGTELEVRVLRQDELSAERLPAVVSDALRSSGNDHVIVRRSCLMDPDMRTVSVNHVVTVSEPAAASGVDDIRMPIGYSLMARGVSQRRSILRVGLARWPDGRACAAKSYVIVLGDRPLCYIRESFNPSVIPPDHSYTDGGDPHWGDEPETSDPGPTDLATALPAAGHETSQYQPPWPDTAALRTTVERLRGLPPLVHPDECSSLTADLAEAVHGRAFVLHLGDCAETFAMCDTGALAARRALMHAAASVLAHGLGLPIVSIGRLAGQYAKPRSTPVEPGTGLMSYYGDMVNGHERDPAVRTPDPNRLLDAYFHAAATLNYLRRCAAPPTTLCAKILVEAADRCVEPVPRELLRAVAGLLSTAAVAPARSRELYSSISRLHVSHEALILPYEAALTRRGSDRRWWDCSTQLLWIGDRTRNPAQGHVRFAAEVHNPVAVKLGPAATPRDVESLCARLNPENRPGRLTLIPRLGAERAVDGLPALFDAAAAVGSPVCWICDPMHANTRMYRGQKIRRVDDIVAEIRAFFQACRATGTVPGGLHLECAPEAVSECVGGWGARQSDDSVAEHRTRCDPRLNPVQTLHCVVAALTELRGLSRKSLPAKELDVATTLPNSVHRQVLDA</sequence>
<proteinExistence type="inferred from homology"/>